<feature type="region of interest" description="Disordered" evidence="4">
    <location>
        <begin position="594"/>
        <end position="632"/>
    </location>
</feature>
<feature type="compositionally biased region" description="Polar residues" evidence="4">
    <location>
        <begin position="1733"/>
        <end position="1754"/>
    </location>
</feature>
<proteinExistence type="inferred from homology"/>
<feature type="compositionally biased region" description="Polar residues" evidence="4">
    <location>
        <begin position="1471"/>
        <end position="1491"/>
    </location>
</feature>
<feature type="region of interest" description="Disordered" evidence="4">
    <location>
        <begin position="1030"/>
        <end position="1063"/>
    </location>
</feature>
<feature type="compositionally biased region" description="Low complexity" evidence="4">
    <location>
        <begin position="207"/>
        <end position="219"/>
    </location>
</feature>
<keyword evidence="6" id="KW-1185">Reference proteome</keyword>
<dbReference type="GO" id="GO:1990904">
    <property type="term" value="C:ribonucleoprotein complex"/>
    <property type="evidence" value="ECO:0007669"/>
    <property type="project" value="UniProtKB-KW"/>
</dbReference>
<dbReference type="InterPro" id="IPR002136">
    <property type="entry name" value="Ribosomal_uL4"/>
</dbReference>
<evidence type="ECO:0000259" key="5">
    <source>
        <dbReference type="Pfam" id="PF14374"/>
    </source>
</evidence>
<dbReference type="GO" id="GO:0003735">
    <property type="term" value="F:structural constituent of ribosome"/>
    <property type="evidence" value="ECO:0007669"/>
    <property type="project" value="InterPro"/>
</dbReference>
<feature type="compositionally biased region" description="Basic and acidic residues" evidence="4">
    <location>
        <begin position="679"/>
        <end position="690"/>
    </location>
</feature>
<name>A0A1I8HA19_9PLAT</name>
<feature type="compositionally biased region" description="Low complexity" evidence="4">
    <location>
        <begin position="227"/>
        <end position="244"/>
    </location>
</feature>
<feature type="compositionally biased region" description="Low complexity" evidence="4">
    <location>
        <begin position="1412"/>
        <end position="1426"/>
    </location>
</feature>
<reference evidence="7" key="1">
    <citation type="submission" date="2016-11" db="UniProtKB">
        <authorList>
            <consortium name="WormBaseParasite"/>
        </authorList>
    </citation>
    <scope>IDENTIFICATION</scope>
</reference>
<feature type="region of interest" description="Disordered" evidence="4">
    <location>
        <begin position="198"/>
        <end position="291"/>
    </location>
</feature>
<feature type="compositionally biased region" description="Gly residues" evidence="4">
    <location>
        <begin position="337"/>
        <end position="348"/>
    </location>
</feature>
<dbReference type="GO" id="GO:0006412">
    <property type="term" value="P:translation"/>
    <property type="evidence" value="ECO:0007669"/>
    <property type="project" value="InterPro"/>
</dbReference>
<dbReference type="Gene3D" id="3.40.1370.10">
    <property type="match status" value="1"/>
</dbReference>
<dbReference type="GO" id="GO:0005840">
    <property type="term" value="C:ribosome"/>
    <property type="evidence" value="ECO:0007669"/>
    <property type="project" value="UniProtKB-KW"/>
</dbReference>
<dbReference type="InterPro" id="IPR023574">
    <property type="entry name" value="Ribosomal_uL4_dom_sf"/>
</dbReference>
<feature type="region of interest" description="Disordered" evidence="4">
    <location>
        <begin position="1471"/>
        <end position="1494"/>
    </location>
</feature>
<feature type="compositionally biased region" description="Low complexity" evidence="4">
    <location>
        <begin position="1385"/>
        <end position="1403"/>
    </location>
</feature>
<feature type="region of interest" description="Disordered" evidence="4">
    <location>
        <begin position="1654"/>
        <end position="1677"/>
    </location>
</feature>
<comment type="similarity">
    <text evidence="1">Belongs to the universal ribosomal protein uL4 family.</text>
</comment>
<feature type="compositionally biased region" description="Basic and acidic residues" evidence="4">
    <location>
        <begin position="1654"/>
        <end position="1664"/>
    </location>
</feature>
<feature type="region of interest" description="Disordered" evidence="4">
    <location>
        <begin position="1385"/>
        <end position="1442"/>
    </location>
</feature>
<accession>A0A1I8HA19</accession>
<protein>
    <submittedName>
        <fullName evidence="7">Ribos_L4_asso_C domain-containing protein</fullName>
    </submittedName>
</protein>
<feature type="region of interest" description="Disordered" evidence="4">
    <location>
        <begin position="318"/>
        <end position="348"/>
    </location>
</feature>
<evidence type="ECO:0000256" key="1">
    <source>
        <dbReference type="ARBA" id="ARBA00010528"/>
    </source>
</evidence>
<feature type="region of interest" description="Disordered" evidence="4">
    <location>
        <begin position="1319"/>
        <end position="1344"/>
    </location>
</feature>
<dbReference type="WBParaSite" id="maker-uti_cns_0004965-snap-gene-0.2-mRNA-1">
    <property type="protein sequence ID" value="maker-uti_cns_0004965-snap-gene-0.2-mRNA-1"/>
    <property type="gene ID" value="maker-uti_cns_0004965-snap-gene-0.2"/>
</dbReference>
<feature type="compositionally biased region" description="Polar residues" evidence="4">
    <location>
        <begin position="605"/>
        <end position="621"/>
    </location>
</feature>
<keyword evidence="3" id="KW-0687">Ribonucleoprotein</keyword>
<organism evidence="6 7">
    <name type="scientific">Macrostomum lignano</name>
    <dbReference type="NCBI Taxonomy" id="282301"/>
    <lineage>
        <taxon>Eukaryota</taxon>
        <taxon>Metazoa</taxon>
        <taxon>Spiralia</taxon>
        <taxon>Lophotrochozoa</taxon>
        <taxon>Platyhelminthes</taxon>
        <taxon>Rhabditophora</taxon>
        <taxon>Macrostomorpha</taxon>
        <taxon>Macrostomida</taxon>
        <taxon>Macrostomidae</taxon>
        <taxon>Macrostomum</taxon>
    </lineage>
</organism>
<dbReference type="Pfam" id="PF00573">
    <property type="entry name" value="Ribosomal_L4"/>
    <property type="match status" value="1"/>
</dbReference>
<dbReference type="PANTHER" id="PTHR19431">
    <property type="entry name" value="60S RIBOSOMAL PROTEIN L4"/>
    <property type="match status" value="1"/>
</dbReference>
<sequence>PAGHRIEKISEVPLVVSDSVQDLKKTKEAVAFLKRVKAWPDIQKVYASQRFRAGRGKMRNRARIQKRGPLVIYAKDNGLCRAFRNIPGVTLICVSRLNLLKLAPGGHLGRFVIWSESAFRQLDQIYAKSKLPDNKMASTDLTGILRSDEVKAAVRPRQARQARAVLKKNPLKNVNVMAKLNPYALVLKRKAILAQRKALAKKRKADAPASSQKQQQKKQPAAKKAKQAAVKGKAVKNSAVAKAASPIHRRSHLHGSCRPGPDAASTTTTTTAAAAAASADPTAQASLVQKRRRHLPGENLAVEAGRKQIESVRIFAPAGGAGQPETAAAEVADASGGHSGSGGSGNGRRGAGRCGGVGGGCNGAGDSNIGSAALATAASADAGTDTCWRQQIADAAAAAATAASTGRNVDASGGRDTDGGADASAAAAAAAAAAAEVAQLNVPIVKRQSGNAGIVGMHGQPVDRSVQPDGGEGGGQLAHVPQAQHSVRAAANDSLRTGECGAGDGARVPKAEVAIFAASQSQPPTGMTGHPGDDVLVALVDANQFASLGAPQGHGADPIPGARHHLAAGDEIRTDHGRRVNYISDQYKLSRNKSIPIRQAASPRSPDSTRAGSLITLQGSEPPTEAEAEAGKSWLGSRIRRRMKPNGINRAGVAPILDQTAAVPIVAQPDSRGAVSRAAGHEIPSRESRQAPDAVGLTHNLVKFHSKLRREAAHFAGSAASATAAAPDAGSAARRIQTGSQPFPIQQLLLRHRSPVTVAAAAPSAAALFAGHLQAMANRASMSPVLTQYAQMLDERHHFVSASPDRQQSTVAIESANPNLVSEAHAAPVLQAAVRHFAYKPASFEFGHRGQHSDVIAGNVLGQEAVLNACQEEAVLNACQEEAVLNACQEEAVLNACQEEAVLNACQEEAVLNACQEEAVLNACQEEAVLNACQEEAVLNACQEGAILNEYQEAILNLHQEAILNIHQEAILHVHQKAIFNDHQEAIFNVHQRFSMSTRRRFSKPVKRRFSKPVVSTRFSKPVKRRFSKPVSRRFSKPVKRRFSKPVKRRFSKPVSRRFSKPVKRRFSTPVKRRFLKPVKRRFSKPVKRRFLKPVKRRFSKPVKRRFSKPVSRRFLKPVSRRFSKPVKRRFSKPVRRRFPMPVTHQIVTISPRRSLNRSHIATSCWLADAQTGYQISGNRWPKKLFLQFVRSESSQSRGCHVALYADRHGHAAAVHSAVLFSQSYRGLISCSIIRRRVERIASCSAVNSLSVLGSAEASLPLMGDAGDVHASESLDRHAVQFQIGAQSFTKKAGRKLGRIDSAGEYGLAQKLRLLQHSRQGGFKQSRQRAQTQPQRESNTKPNRRIANWYWRVLQAERSRQSQSLGSASLDDDDVRVGVDEEFAAASSVASAAQPGPVRATRASSRRHSSSRPRSPSPRAERASMPMSMAESHWPSGQRAGCPMPMPNSQILICQASASLESASRRCSTLAQARNTPLGRQSSESQASLTVARQAERARSSLRCTRRTIKSAVSAKRCSSSSSWSSSSRCCCCIWDIMSQTLTDSRASALSRLIRWRVVPARIPELLECRDSVSTKLRPDESTVARHRRLVSAVEVSQAAAAAQRLGSSRANKFKRRDDFELMADAEVKYHSARSGRCIRFWYLRFQCGYATERKQGHRADKAEPNPPSRQAMVSNSPRADRPLLMSLLESEILSISLSSSSSSSETRAALSKASKFCRAASSDCKRKELGPSIQQQLSDPPHRQSINSEQCRH</sequence>
<evidence type="ECO:0000313" key="6">
    <source>
        <dbReference type="Proteomes" id="UP000095280"/>
    </source>
</evidence>
<dbReference type="SUPFAM" id="SSF52166">
    <property type="entry name" value="Ribosomal protein L4"/>
    <property type="match status" value="1"/>
</dbReference>
<feature type="region of interest" description="Disordered" evidence="4">
    <location>
        <begin position="1722"/>
        <end position="1754"/>
    </location>
</feature>
<dbReference type="InterPro" id="IPR025755">
    <property type="entry name" value="Ribos_uL4_C_dom"/>
</dbReference>
<evidence type="ECO:0000313" key="7">
    <source>
        <dbReference type="WBParaSite" id="maker-uti_cns_0004965-snap-gene-0.2-mRNA-1"/>
    </source>
</evidence>
<keyword evidence="2" id="KW-0689">Ribosomal protein</keyword>
<feature type="domain" description="Large ribosomal subunit protein uL4 C-terminal" evidence="5">
    <location>
        <begin position="130"/>
        <end position="198"/>
    </location>
</feature>
<evidence type="ECO:0000256" key="2">
    <source>
        <dbReference type="ARBA" id="ARBA00022980"/>
    </source>
</evidence>
<evidence type="ECO:0000256" key="3">
    <source>
        <dbReference type="ARBA" id="ARBA00023274"/>
    </source>
</evidence>
<dbReference type="InterPro" id="IPR045240">
    <property type="entry name" value="Ribosomal_uL4_euk/arch"/>
</dbReference>
<feature type="compositionally biased region" description="Polar residues" evidence="4">
    <location>
        <begin position="1319"/>
        <end position="1341"/>
    </location>
</feature>
<feature type="compositionally biased region" description="Low complexity" evidence="4">
    <location>
        <begin position="261"/>
        <end position="283"/>
    </location>
</feature>
<feature type="region of interest" description="Disordered" evidence="4">
    <location>
        <begin position="673"/>
        <end position="694"/>
    </location>
</feature>
<evidence type="ECO:0000256" key="4">
    <source>
        <dbReference type="SAM" id="MobiDB-lite"/>
    </source>
</evidence>
<dbReference type="Proteomes" id="UP000095280">
    <property type="component" value="Unplaced"/>
</dbReference>
<dbReference type="Pfam" id="PF14374">
    <property type="entry name" value="Ribos_L4_asso_C"/>
    <property type="match status" value="1"/>
</dbReference>
<feature type="region of interest" description="Disordered" evidence="4">
    <location>
        <begin position="402"/>
        <end position="421"/>
    </location>
</feature>